<keyword evidence="7" id="KW-0482">Metalloprotease</keyword>
<evidence type="ECO:0000256" key="8">
    <source>
        <dbReference type="ARBA" id="ARBA00023157"/>
    </source>
</evidence>
<dbReference type="Gene3D" id="3.40.390.10">
    <property type="entry name" value="Collagenase (Catalytic Domain)"/>
    <property type="match status" value="1"/>
</dbReference>
<dbReference type="InterPro" id="IPR024079">
    <property type="entry name" value="MetalloPept_cat_dom_sf"/>
</dbReference>
<dbReference type="AlphaFoldDB" id="A0A327W188"/>
<reference evidence="11 12" key="1">
    <citation type="submission" date="2018-06" db="EMBL/GenBank/DDBJ databases">
        <title>Genomic Encyclopedia of Archaeal and Bacterial Type Strains, Phase II (KMG-II): from individual species to whole genera.</title>
        <authorList>
            <person name="Goeker M."/>
        </authorList>
    </citation>
    <scope>NUCLEOTIDE SEQUENCE [LARGE SCALE GENOMIC DNA]</scope>
    <source>
        <strain evidence="11 12">DSM 29821</strain>
    </source>
</reference>
<dbReference type="InterPro" id="IPR008754">
    <property type="entry name" value="Peptidase_M43"/>
</dbReference>
<dbReference type="GO" id="GO:0046872">
    <property type="term" value="F:metal ion binding"/>
    <property type="evidence" value="ECO:0007669"/>
    <property type="project" value="UniProtKB-KW"/>
</dbReference>
<dbReference type="InterPro" id="IPR013783">
    <property type="entry name" value="Ig-like_fold"/>
</dbReference>
<sequence length="1205" mass="131570">MQICKGKNLFVILIAILFTCISPIAKAQLTAAIRPCGTNVMLDKWRTNPQFLSREQFQDKAILARQRAGFRATGTVTLPVVVHIINENPASITDAAVIKAIKDLNEAYSATGAFTGGRTNTGIQFCLAQTAPDGSISSGITRVKSYLTDFDNDLEGDKITALGRWDGNRYINIWVVTDIKSEFMQLFECGEWTRLKMGGYASAGGDIVVAGLGVDLVAHEMGHYLSLLHTFGNMDCKNDDCTVDGDKVCDTPPEKTITGGYSCAAPQNSCSTDTLSGFSVDVPDLPDNFMDYGQGTGCILGFTQGQADRMHNFINSSLPLMINSTVCNPPCIPTAIAAFTRDIDYPLQGNLITFTNTTTGTATFQWLVDDLPTATTTDLTLTVTDKRNYKITLLASNGGCTSISTDVVEVGCGVVARFTPDKRKIASKQGIELDKIVFTNRSRNATSYQWLMSNDQGMAEQVISTDVDLTYTFLDPGIYNIRLIATDGACTDASETLHVTVDDPTPDAVLYLTKAECFQQNQLRVSLYAANRGYKTIPKGTTVAFYDKDPRQPGAKLLGDLYPLPADLPGKCSTPVFTTVANVQMGNLDSIFAVINDNGTTLPLALPNTDVVESNYNNNIAVKRNFRFTPVLDITDLTLQPLTTAVLTAAGKNGTITTATWTPVDDLSCSNCVSPTYTAPYRKDTVTTRQITAYSQLGCYDSATATIHIPVADDYTVQIQHLICASNNRLHVDFQLCNNFIAGNIPPGLIVRFYDADPAQPGAMQLGTDFITSSYSANACEHYEHFIGTPASGKVFATVNTGGKIAYTIQSGLLESDYTNNEHDTEYTPPVLQVVPTDTTVYRKDRFDLRFNTTLEKPYQSTWSTAKTYNMTCPTCDNPIVEMKNSDDIRLQLTNNYGCTLYDTAHIKIFAPDFTVELKEAHCYKEGEVVVAFNICMHNGYDSVMSKIPVTFYDDGTGKRLGSVFYTTVRQEGNCHVYTHTIPAPEKGHGILAVINSDGSTDDNGNYKAILPETAADNNTGNVGYIPFSLQLSPVTANLLRPAQVPLRTQVQGDAATSWTWTPSEGLSCNNCPNPIATVRSSMKYQVTITNSYYCTASADATILTSTLPRSIMPTAFSPNGDGKNDIFYVIGSSDIRVVKSFTIFNRMGNKVFERFNIPANDKSFGWDGKINGHTGNLDTYVYMALLEYMDGTSELIKGSFLLLR</sequence>
<dbReference type="EMBL" id="QLMA01000004">
    <property type="protein sequence ID" value="RAJ81794.1"/>
    <property type="molecule type" value="Genomic_DNA"/>
</dbReference>
<keyword evidence="8" id="KW-1015">Disulfide bond</keyword>
<dbReference type="Gene3D" id="2.60.40.10">
    <property type="entry name" value="Immunoglobulins"/>
    <property type="match status" value="2"/>
</dbReference>
<dbReference type="SUPFAM" id="SSF55486">
    <property type="entry name" value="Metalloproteases ('zincins'), catalytic domain"/>
    <property type="match status" value="1"/>
</dbReference>
<evidence type="ECO:0000256" key="3">
    <source>
        <dbReference type="ARBA" id="ARBA00022723"/>
    </source>
</evidence>
<feature type="chain" id="PRO_5016324484" evidence="9">
    <location>
        <begin position="28"/>
        <end position="1205"/>
    </location>
</feature>
<evidence type="ECO:0000256" key="6">
    <source>
        <dbReference type="ARBA" id="ARBA00022833"/>
    </source>
</evidence>
<evidence type="ECO:0000256" key="2">
    <source>
        <dbReference type="ARBA" id="ARBA00022670"/>
    </source>
</evidence>
<dbReference type="Pfam" id="PF05572">
    <property type="entry name" value="Peptidase_M43"/>
    <property type="match status" value="1"/>
</dbReference>
<organism evidence="11 12">
    <name type="scientific">Chitinophaga dinghuensis</name>
    <dbReference type="NCBI Taxonomy" id="1539050"/>
    <lineage>
        <taxon>Bacteria</taxon>
        <taxon>Pseudomonadati</taxon>
        <taxon>Bacteroidota</taxon>
        <taxon>Chitinophagia</taxon>
        <taxon>Chitinophagales</taxon>
        <taxon>Chitinophagaceae</taxon>
        <taxon>Chitinophaga</taxon>
    </lineage>
</organism>
<evidence type="ECO:0000256" key="4">
    <source>
        <dbReference type="ARBA" id="ARBA00022729"/>
    </source>
</evidence>
<dbReference type="GO" id="GO:0006508">
    <property type="term" value="P:proteolysis"/>
    <property type="evidence" value="ECO:0007669"/>
    <property type="project" value="UniProtKB-KW"/>
</dbReference>
<dbReference type="NCBIfam" id="TIGR04131">
    <property type="entry name" value="Bac_Flav_CTERM"/>
    <property type="match status" value="1"/>
</dbReference>
<dbReference type="PANTHER" id="PTHR47466:SF1">
    <property type="entry name" value="METALLOPROTEASE MEP1 (AFU_ORTHOLOGUE AFUA_1G07730)-RELATED"/>
    <property type="match status" value="1"/>
</dbReference>
<dbReference type="Pfam" id="PF13585">
    <property type="entry name" value="CHU_C"/>
    <property type="match status" value="1"/>
</dbReference>
<keyword evidence="2" id="KW-0645">Protease</keyword>
<feature type="signal peptide" evidence="9">
    <location>
        <begin position="1"/>
        <end position="27"/>
    </location>
</feature>
<dbReference type="Proteomes" id="UP000249819">
    <property type="component" value="Unassembled WGS sequence"/>
</dbReference>
<name>A0A327W188_9BACT</name>
<feature type="domain" description="PKD" evidence="10">
    <location>
        <begin position="442"/>
        <end position="501"/>
    </location>
</feature>
<evidence type="ECO:0000259" key="10">
    <source>
        <dbReference type="PROSITE" id="PS50093"/>
    </source>
</evidence>
<dbReference type="PROSITE" id="PS50093">
    <property type="entry name" value="PKD"/>
    <property type="match status" value="1"/>
</dbReference>
<evidence type="ECO:0000313" key="12">
    <source>
        <dbReference type="Proteomes" id="UP000249819"/>
    </source>
</evidence>
<evidence type="ECO:0000256" key="7">
    <source>
        <dbReference type="ARBA" id="ARBA00023049"/>
    </source>
</evidence>
<dbReference type="SUPFAM" id="SSF49299">
    <property type="entry name" value="PKD domain"/>
    <property type="match status" value="1"/>
</dbReference>
<comment type="similarity">
    <text evidence="1">Belongs to the peptidase M43B family.</text>
</comment>
<dbReference type="InterPro" id="IPR000601">
    <property type="entry name" value="PKD_dom"/>
</dbReference>
<keyword evidence="5" id="KW-0378">Hydrolase</keyword>
<accession>A0A327W188</accession>
<evidence type="ECO:0000256" key="1">
    <source>
        <dbReference type="ARBA" id="ARBA00008721"/>
    </source>
</evidence>
<protein>
    <submittedName>
        <fullName evidence="11">Gliding motility-associated-like protein</fullName>
    </submittedName>
</protein>
<proteinExistence type="inferred from homology"/>
<keyword evidence="4 9" id="KW-0732">Signal</keyword>
<dbReference type="InterPro" id="IPR026341">
    <property type="entry name" value="T9SS_type_B"/>
</dbReference>
<dbReference type="GO" id="GO:0008237">
    <property type="term" value="F:metallopeptidase activity"/>
    <property type="evidence" value="ECO:0007669"/>
    <property type="project" value="UniProtKB-KW"/>
</dbReference>
<keyword evidence="12" id="KW-1185">Reference proteome</keyword>
<evidence type="ECO:0000256" key="5">
    <source>
        <dbReference type="ARBA" id="ARBA00022801"/>
    </source>
</evidence>
<evidence type="ECO:0000313" key="11">
    <source>
        <dbReference type="EMBL" id="RAJ81794.1"/>
    </source>
</evidence>
<keyword evidence="3" id="KW-0479">Metal-binding</keyword>
<keyword evidence="6" id="KW-0862">Zinc</keyword>
<dbReference type="CDD" id="cd00146">
    <property type="entry name" value="PKD"/>
    <property type="match status" value="1"/>
</dbReference>
<dbReference type="RefSeq" id="WP_170137724.1">
    <property type="nucleotide sequence ID" value="NZ_QLMA01000004.1"/>
</dbReference>
<dbReference type="PANTHER" id="PTHR47466">
    <property type="match status" value="1"/>
</dbReference>
<dbReference type="InterPro" id="IPR035986">
    <property type="entry name" value="PKD_dom_sf"/>
</dbReference>
<comment type="caution">
    <text evidence="11">The sequence shown here is derived from an EMBL/GenBank/DDBJ whole genome shotgun (WGS) entry which is preliminary data.</text>
</comment>
<evidence type="ECO:0000256" key="9">
    <source>
        <dbReference type="SAM" id="SignalP"/>
    </source>
</evidence>
<gene>
    <name evidence="11" type="ORF">CLV59_10417</name>
</gene>